<dbReference type="AlphaFoldDB" id="K0ENY2"/>
<dbReference type="EMBL" id="CP003876">
    <property type="protein sequence ID" value="AFU01328.1"/>
    <property type="molecule type" value="Genomic_DNA"/>
</dbReference>
<dbReference type="eggNOG" id="COG4034">
    <property type="taxonomic scope" value="Bacteria"/>
</dbReference>
<evidence type="ECO:0000313" key="1">
    <source>
        <dbReference type="EMBL" id="AFU01328.1"/>
    </source>
</evidence>
<dbReference type="STRING" id="1133849.O3I_016835"/>
<dbReference type="Proteomes" id="UP000006304">
    <property type="component" value="Chromosome"/>
</dbReference>
<keyword evidence="2" id="KW-1185">Reference proteome</keyword>
<gene>
    <name evidence="1" type="ORF">O3I_016835</name>
</gene>
<evidence type="ECO:0000313" key="2">
    <source>
        <dbReference type="Proteomes" id="UP000006304"/>
    </source>
</evidence>
<proteinExistence type="predicted"/>
<dbReference type="KEGG" id="nbr:O3I_016835"/>
<sequence>MTDTPLRPSIVHSQIAAALCGEFGDVHATDRTAGTELFVNPLMAMYSAVDLPALARGVEYLPLLESTEDAGEVARIIEAHLAARPNPRPPSVFPH</sequence>
<dbReference type="RefSeq" id="WP_014984183.1">
    <property type="nucleotide sequence ID" value="NC_018681.1"/>
</dbReference>
<accession>K0ENY2</accession>
<protein>
    <submittedName>
        <fullName evidence="1">Uncharacterized protein</fullName>
    </submittedName>
</protein>
<dbReference type="HOGENOM" id="CLU_2370005_0_0_11"/>
<organism evidence="1 2">
    <name type="scientific">Nocardia brasiliensis (strain ATCC 700358 / HUJEG-1)</name>
    <dbReference type="NCBI Taxonomy" id="1133849"/>
    <lineage>
        <taxon>Bacteria</taxon>
        <taxon>Bacillati</taxon>
        <taxon>Actinomycetota</taxon>
        <taxon>Actinomycetes</taxon>
        <taxon>Mycobacteriales</taxon>
        <taxon>Nocardiaceae</taxon>
        <taxon>Nocardia</taxon>
    </lineage>
</organism>
<reference evidence="1 2" key="1">
    <citation type="journal article" date="2012" name="J. Bacteriol.">
        <title>Complete genome sequence of Nocardia brasiliensis HUJEG-1.</title>
        <authorList>
            <person name="Vera-Cabrera L."/>
            <person name="Ortiz-Lopez R."/>
            <person name="Elizondo-Gonzalez R."/>
            <person name="Perez-Maya A.A."/>
            <person name="Ocampo-Candiani J."/>
        </authorList>
    </citation>
    <scope>NUCLEOTIDE SEQUENCE [LARGE SCALE GENOMIC DNA]</scope>
    <source>
        <strain evidence="2">ATCC 700358</strain>
    </source>
</reference>
<name>K0ENY2_NOCB7</name>